<proteinExistence type="predicted"/>
<evidence type="ECO:0000256" key="1">
    <source>
        <dbReference type="SAM" id="MobiDB-lite"/>
    </source>
</evidence>
<dbReference type="GO" id="GO:0008270">
    <property type="term" value="F:zinc ion binding"/>
    <property type="evidence" value="ECO:0007669"/>
    <property type="project" value="InterPro"/>
</dbReference>
<dbReference type="InterPro" id="IPR003615">
    <property type="entry name" value="HNH_nuc"/>
</dbReference>
<evidence type="ECO:0000259" key="2">
    <source>
        <dbReference type="SMART" id="SM00507"/>
    </source>
</evidence>
<accession>A0A7K0J7G3</accession>
<comment type="caution">
    <text evidence="3">The sequence shown here is derived from an EMBL/GenBank/DDBJ whole genome shotgun (WGS) entry which is preliminary data.</text>
</comment>
<gene>
    <name evidence="3" type="ORF">FYJ43_07610</name>
</gene>
<keyword evidence="3" id="KW-0378">Hydrolase</keyword>
<protein>
    <submittedName>
        <fullName evidence="3">HNH endonuclease</fullName>
    </submittedName>
</protein>
<dbReference type="Gene3D" id="1.10.30.50">
    <property type="match status" value="1"/>
</dbReference>
<dbReference type="SMART" id="SM00507">
    <property type="entry name" value="HNHc"/>
    <property type="match status" value="1"/>
</dbReference>
<dbReference type="CDD" id="cd00085">
    <property type="entry name" value="HNHc"/>
    <property type="match status" value="1"/>
</dbReference>
<reference evidence="3 4" key="1">
    <citation type="submission" date="2019-08" db="EMBL/GenBank/DDBJ databases">
        <title>In-depth cultivation of the pig gut microbiome towards novel bacterial diversity and tailored functional studies.</title>
        <authorList>
            <person name="Wylensek D."/>
            <person name="Hitch T.C.A."/>
            <person name="Clavel T."/>
        </authorList>
    </citation>
    <scope>NUCLEOTIDE SEQUENCE [LARGE SCALE GENOMIC DNA]</scope>
    <source>
        <strain evidence="3 4">WCA-380-WT-3A</strain>
    </source>
</reference>
<keyword evidence="3" id="KW-0540">Nuclease</keyword>
<organism evidence="3 4">
    <name type="scientific">Cutibacterium porci</name>
    <dbReference type="NCBI Taxonomy" id="2605781"/>
    <lineage>
        <taxon>Bacteria</taxon>
        <taxon>Bacillati</taxon>
        <taxon>Actinomycetota</taxon>
        <taxon>Actinomycetes</taxon>
        <taxon>Propionibacteriales</taxon>
        <taxon>Propionibacteriaceae</taxon>
        <taxon>Cutibacterium</taxon>
    </lineage>
</organism>
<feature type="domain" description="HNH nuclease" evidence="2">
    <location>
        <begin position="36"/>
        <end position="96"/>
    </location>
</feature>
<name>A0A7K0J7G3_9ACTN</name>
<feature type="region of interest" description="Disordered" evidence="1">
    <location>
        <begin position="102"/>
        <end position="123"/>
    </location>
</feature>
<dbReference type="InterPro" id="IPR002711">
    <property type="entry name" value="HNH"/>
</dbReference>
<keyword evidence="3" id="KW-0255">Endonuclease</keyword>
<evidence type="ECO:0000313" key="3">
    <source>
        <dbReference type="EMBL" id="MSS45904.1"/>
    </source>
</evidence>
<dbReference type="Pfam" id="PF01844">
    <property type="entry name" value="HNH"/>
    <property type="match status" value="1"/>
</dbReference>
<feature type="region of interest" description="Disordered" evidence="1">
    <location>
        <begin position="1"/>
        <end position="20"/>
    </location>
</feature>
<evidence type="ECO:0000313" key="4">
    <source>
        <dbReference type="Proteomes" id="UP000466104"/>
    </source>
</evidence>
<dbReference type="Proteomes" id="UP000466104">
    <property type="component" value="Unassembled WGS sequence"/>
</dbReference>
<dbReference type="AlphaFoldDB" id="A0A7K0J7G3"/>
<keyword evidence="4" id="KW-1185">Reference proteome</keyword>
<dbReference type="GO" id="GO:0003676">
    <property type="term" value="F:nucleic acid binding"/>
    <property type="evidence" value="ECO:0007669"/>
    <property type="project" value="InterPro"/>
</dbReference>
<sequence>MPTGFTGRPKPSPTTTSHCASRRGTVMRWGGRRVARLRAQVVAVYGTRCVHCGELIDLTVPSTSPMGLSVEHLQPRSQGGTDDITNLRPSHLHCNTARQARPIGAIRRAEGRPDWATRPGRAG</sequence>
<dbReference type="EMBL" id="VUMG01000003">
    <property type="protein sequence ID" value="MSS45904.1"/>
    <property type="molecule type" value="Genomic_DNA"/>
</dbReference>
<dbReference type="GO" id="GO:0004519">
    <property type="term" value="F:endonuclease activity"/>
    <property type="evidence" value="ECO:0007669"/>
    <property type="project" value="UniProtKB-KW"/>
</dbReference>